<comment type="caution">
    <text evidence="1">The sequence shown here is derived from an EMBL/GenBank/DDBJ whole genome shotgun (WGS) entry which is preliminary data.</text>
</comment>
<accession>A0A644ZGA0</accession>
<protein>
    <submittedName>
        <fullName evidence="1">Uncharacterized protein</fullName>
    </submittedName>
</protein>
<reference evidence="1" key="1">
    <citation type="submission" date="2019-08" db="EMBL/GenBank/DDBJ databases">
        <authorList>
            <person name="Kucharzyk K."/>
            <person name="Murdoch R.W."/>
            <person name="Higgins S."/>
            <person name="Loffler F."/>
        </authorList>
    </citation>
    <scope>NUCLEOTIDE SEQUENCE</scope>
</reference>
<dbReference type="AlphaFoldDB" id="A0A644ZGA0"/>
<dbReference type="EMBL" id="VSSQ01008779">
    <property type="protein sequence ID" value="MPM39819.1"/>
    <property type="molecule type" value="Genomic_DNA"/>
</dbReference>
<evidence type="ECO:0000313" key="1">
    <source>
        <dbReference type="EMBL" id="MPM39819.1"/>
    </source>
</evidence>
<name>A0A644ZGA0_9ZZZZ</name>
<organism evidence="1">
    <name type="scientific">bioreactor metagenome</name>
    <dbReference type="NCBI Taxonomy" id="1076179"/>
    <lineage>
        <taxon>unclassified sequences</taxon>
        <taxon>metagenomes</taxon>
        <taxon>ecological metagenomes</taxon>
    </lineage>
</organism>
<sequence length="104" mass="11352">MGLTHQTDGLGKALVLLFHLRQQPDTVIQRPGVHGQLVRFFRRFPGFALPLLHFHGVPGDDVGNGPGLVPGVLQRAAVGLCLAIRLVHPLPGAFKLRFRSRPPL</sequence>
<proteinExistence type="predicted"/>
<gene>
    <name evidence="1" type="ORF">SDC9_86455</name>
</gene>